<name>A0A3S4T295_9FLAO</name>
<dbReference type="PROSITE" id="PS51257">
    <property type="entry name" value="PROKAR_LIPOPROTEIN"/>
    <property type="match status" value="1"/>
</dbReference>
<reference evidence="1 2" key="1">
    <citation type="submission" date="2019-01" db="EMBL/GenBank/DDBJ databases">
        <title>Flavobacterium sp. nov.,isolated from freshwater.</title>
        <authorList>
            <person name="Zhang R."/>
            <person name="Du Z.-J."/>
        </authorList>
    </citation>
    <scope>NUCLEOTIDE SEQUENCE [LARGE SCALE GENOMIC DNA]</scope>
    <source>
        <strain evidence="1 2">1E403</strain>
    </source>
</reference>
<sequence length="196" mass="23082">MKKVFFLFIIALFTFSCKNEKEKILVARNMQEFFERIKNDANSIDIPLPPEGVPYYSNNNFIIDKNGRIFHYQLNLPKINTCQQNFDNDIRPKFVRLMPKDIHEIPEKEIVNYIKQNITSESTRDGVSFASARETFQSSNIAEGISFLEAHKNTKWLCIIRTMTDEEKIVMKYKTTGIAYDPYKIKWDTSKIKFPF</sequence>
<gene>
    <name evidence="1" type="ORF">EPI11_05730</name>
</gene>
<organism evidence="1 2">
    <name type="scientific">Flavobacterium cerinum</name>
    <dbReference type="NCBI Taxonomy" id="2502784"/>
    <lineage>
        <taxon>Bacteria</taxon>
        <taxon>Pseudomonadati</taxon>
        <taxon>Bacteroidota</taxon>
        <taxon>Flavobacteriia</taxon>
        <taxon>Flavobacteriales</taxon>
        <taxon>Flavobacteriaceae</taxon>
        <taxon>Flavobacterium</taxon>
    </lineage>
</organism>
<evidence type="ECO:0000313" key="1">
    <source>
        <dbReference type="EMBL" id="RWX01456.1"/>
    </source>
</evidence>
<dbReference type="RefSeq" id="WP_128388993.1">
    <property type="nucleotide sequence ID" value="NZ_SBII01000003.1"/>
</dbReference>
<protein>
    <recommendedName>
        <fullName evidence="3">Lipoprotein</fullName>
    </recommendedName>
</protein>
<proteinExistence type="predicted"/>
<evidence type="ECO:0008006" key="3">
    <source>
        <dbReference type="Google" id="ProtNLM"/>
    </source>
</evidence>
<evidence type="ECO:0000313" key="2">
    <source>
        <dbReference type="Proteomes" id="UP000287527"/>
    </source>
</evidence>
<dbReference type="Proteomes" id="UP000287527">
    <property type="component" value="Unassembled WGS sequence"/>
</dbReference>
<dbReference type="AlphaFoldDB" id="A0A3S4T295"/>
<accession>A0A3S4T295</accession>
<comment type="caution">
    <text evidence="1">The sequence shown here is derived from an EMBL/GenBank/DDBJ whole genome shotgun (WGS) entry which is preliminary data.</text>
</comment>
<dbReference type="EMBL" id="SBII01000003">
    <property type="protein sequence ID" value="RWX01456.1"/>
    <property type="molecule type" value="Genomic_DNA"/>
</dbReference>
<keyword evidence="2" id="KW-1185">Reference proteome</keyword>
<dbReference type="OrthoDB" id="1341756at2"/>